<organism evidence="3 4">
    <name type="scientific">Lolium multiflorum</name>
    <name type="common">Italian ryegrass</name>
    <name type="synonym">Lolium perenne subsp. multiflorum</name>
    <dbReference type="NCBI Taxonomy" id="4521"/>
    <lineage>
        <taxon>Eukaryota</taxon>
        <taxon>Viridiplantae</taxon>
        <taxon>Streptophyta</taxon>
        <taxon>Embryophyta</taxon>
        <taxon>Tracheophyta</taxon>
        <taxon>Spermatophyta</taxon>
        <taxon>Magnoliopsida</taxon>
        <taxon>Liliopsida</taxon>
        <taxon>Poales</taxon>
        <taxon>Poaceae</taxon>
        <taxon>BOP clade</taxon>
        <taxon>Pooideae</taxon>
        <taxon>Poodae</taxon>
        <taxon>Poeae</taxon>
        <taxon>Poeae Chloroplast Group 2 (Poeae type)</taxon>
        <taxon>Loliodinae</taxon>
        <taxon>Loliinae</taxon>
        <taxon>Lolium</taxon>
    </lineage>
</organism>
<comment type="caution">
    <text evidence="3">The sequence shown here is derived from an EMBL/GenBank/DDBJ whole genome shotgun (WGS) entry which is preliminary data.</text>
</comment>
<dbReference type="Proteomes" id="UP001231189">
    <property type="component" value="Unassembled WGS sequence"/>
</dbReference>
<accession>A0AAD8W6Z4</accession>
<dbReference type="SMART" id="SM00256">
    <property type="entry name" value="FBOX"/>
    <property type="match status" value="1"/>
</dbReference>
<evidence type="ECO:0000313" key="3">
    <source>
        <dbReference type="EMBL" id="KAK1645588.1"/>
    </source>
</evidence>
<evidence type="ECO:0000313" key="4">
    <source>
        <dbReference type="Proteomes" id="UP001231189"/>
    </source>
</evidence>
<dbReference type="InterPro" id="IPR036047">
    <property type="entry name" value="F-box-like_dom_sf"/>
</dbReference>
<reference evidence="3" key="1">
    <citation type="submission" date="2023-07" db="EMBL/GenBank/DDBJ databases">
        <title>A chromosome-level genome assembly of Lolium multiflorum.</title>
        <authorList>
            <person name="Chen Y."/>
            <person name="Copetti D."/>
            <person name="Kolliker R."/>
            <person name="Studer B."/>
        </authorList>
    </citation>
    <scope>NUCLEOTIDE SEQUENCE</scope>
    <source>
        <strain evidence="3">02402/16</strain>
        <tissue evidence="3">Leaf</tissue>
    </source>
</reference>
<evidence type="ECO:0000256" key="1">
    <source>
        <dbReference type="SAM" id="MobiDB-lite"/>
    </source>
</evidence>
<dbReference type="Pfam" id="PF00646">
    <property type="entry name" value="F-box"/>
    <property type="match status" value="1"/>
</dbReference>
<sequence>MPLRRLHPQIHASGNGVRMTRRGESPADIESMPLHEDMLREILLRLPPRPSSLLRASAVCKHWRGLVTDLRCFSIFRAEDAACPGQASSQRESPEEMDWSIPSCCLRIPATTPDSELGELPDSAAPSNPTEPPARRSGPPLAHPLLCIFQFPAHVRRVCRVLERYKVLQSVVQGCR</sequence>
<dbReference type="PANTHER" id="PTHR32133:SF266">
    <property type="entry name" value="F-BOX DOMAIN-CONTAINING PROTEIN"/>
    <property type="match status" value="1"/>
</dbReference>
<feature type="domain" description="F-box" evidence="2">
    <location>
        <begin position="34"/>
        <end position="76"/>
    </location>
</feature>
<feature type="region of interest" description="Disordered" evidence="1">
    <location>
        <begin position="115"/>
        <end position="137"/>
    </location>
</feature>
<dbReference type="EMBL" id="JAUUTY010000004">
    <property type="protein sequence ID" value="KAK1645588.1"/>
    <property type="molecule type" value="Genomic_DNA"/>
</dbReference>
<feature type="region of interest" description="Disordered" evidence="1">
    <location>
        <begin position="1"/>
        <end position="27"/>
    </location>
</feature>
<dbReference type="SUPFAM" id="SSF81383">
    <property type="entry name" value="F-box domain"/>
    <property type="match status" value="1"/>
</dbReference>
<dbReference type="Gene3D" id="1.20.1280.50">
    <property type="match status" value="1"/>
</dbReference>
<evidence type="ECO:0000259" key="2">
    <source>
        <dbReference type="SMART" id="SM00256"/>
    </source>
</evidence>
<keyword evidence="4" id="KW-1185">Reference proteome</keyword>
<dbReference type="AlphaFoldDB" id="A0AAD8W6Z4"/>
<proteinExistence type="predicted"/>
<dbReference type="InterPro" id="IPR001810">
    <property type="entry name" value="F-box_dom"/>
</dbReference>
<protein>
    <recommendedName>
        <fullName evidence="2">F-box domain-containing protein</fullName>
    </recommendedName>
</protein>
<name>A0AAD8W6Z4_LOLMU</name>
<dbReference type="PANTHER" id="PTHR32133">
    <property type="entry name" value="OS07G0120400 PROTEIN"/>
    <property type="match status" value="1"/>
</dbReference>
<gene>
    <name evidence="3" type="ORF">QYE76_063393</name>
</gene>